<dbReference type="RefSeq" id="WP_090626839.1">
    <property type="nucleotide sequence ID" value="NZ_FOQO01000005.1"/>
</dbReference>
<dbReference type="OrthoDB" id="127583at2"/>
<dbReference type="InterPro" id="IPR000683">
    <property type="entry name" value="Gfo/Idh/MocA-like_OxRdtase_N"/>
</dbReference>
<evidence type="ECO:0000313" key="3">
    <source>
        <dbReference type="EMBL" id="SFI70539.1"/>
    </source>
</evidence>
<evidence type="ECO:0000259" key="2">
    <source>
        <dbReference type="Pfam" id="PF02894"/>
    </source>
</evidence>
<dbReference type="InterPro" id="IPR019546">
    <property type="entry name" value="TAT_signal_bac_arc"/>
</dbReference>
<dbReference type="SUPFAM" id="SSF51735">
    <property type="entry name" value="NAD(P)-binding Rossmann-fold domains"/>
    <property type="match status" value="1"/>
</dbReference>
<accession>A0A1I3KDF3</accession>
<dbReference type="InterPro" id="IPR006311">
    <property type="entry name" value="TAT_signal"/>
</dbReference>
<dbReference type="STRING" id="1477437.SAMN05444682_105167"/>
<dbReference type="PANTHER" id="PTHR43818">
    <property type="entry name" value="BCDNA.GH03377"/>
    <property type="match status" value="1"/>
</dbReference>
<dbReference type="EMBL" id="FOQO01000005">
    <property type="protein sequence ID" value="SFI70539.1"/>
    <property type="molecule type" value="Genomic_DNA"/>
</dbReference>
<feature type="domain" description="Gfo/Idh/MocA-like oxidoreductase N-terminal" evidence="1">
    <location>
        <begin position="43"/>
        <end position="178"/>
    </location>
</feature>
<dbReference type="PROSITE" id="PS51318">
    <property type="entry name" value="TAT"/>
    <property type="match status" value="1"/>
</dbReference>
<keyword evidence="4" id="KW-1185">Reference proteome</keyword>
<sequence>MNTDNFSSSRRTFLKNSAALAGATLLGTPAVRASAHLTGSDILKIALVGCGSRGAGAIVNALRADKRVQLVAMADAFADQLATTHSTLLKITDIKDAVRVPESHMFVGFDGYKEAIALADVVILATPPAFRPLHFDAVVAAGKHTFMEKPLASDAPGIRQVLATGEAASRKNLKVSVGLQNRYDPAFIELKERLQDGQIGEIVSATDYYLIGPVRHVDRLPGQTEMEYQMRNWRYFNWLWAGSPAALQIHNTDIVNWVKESYPVRAQGMGGRSGSYAPGYGDIFDNFFIEYEYADGTKLNSQIRSIAGTWNRGGATFIGTEGRADAAAKTISDLGGNGRWRSESRANSYQLQHDQFFAAIREDTPMNDTEWAAMSTMTTILGRMAAHSGMLIEWEDALNSELSILPETFAWDAAPPTLPDNEGRYPIPIPGQSPTL</sequence>
<organism evidence="3 4">
    <name type="scientific">Parapedobacter indicus</name>
    <dbReference type="NCBI Taxonomy" id="1477437"/>
    <lineage>
        <taxon>Bacteria</taxon>
        <taxon>Pseudomonadati</taxon>
        <taxon>Bacteroidota</taxon>
        <taxon>Sphingobacteriia</taxon>
        <taxon>Sphingobacteriales</taxon>
        <taxon>Sphingobacteriaceae</taxon>
        <taxon>Parapedobacter</taxon>
    </lineage>
</organism>
<name>A0A1I3KDF3_9SPHI</name>
<dbReference type="InterPro" id="IPR036291">
    <property type="entry name" value="NAD(P)-bd_dom_sf"/>
</dbReference>
<feature type="domain" description="Gfo/Idh/MocA-like oxidoreductase C-terminal" evidence="2">
    <location>
        <begin position="191"/>
        <end position="380"/>
    </location>
</feature>
<dbReference type="InterPro" id="IPR050463">
    <property type="entry name" value="Gfo/Idh/MocA_oxidrdct_glycsds"/>
</dbReference>
<dbReference type="Gene3D" id="3.40.50.720">
    <property type="entry name" value="NAD(P)-binding Rossmann-like Domain"/>
    <property type="match status" value="1"/>
</dbReference>
<dbReference type="PANTHER" id="PTHR43818:SF5">
    <property type="entry name" value="OXIDOREDUCTASE FAMILY PROTEIN"/>
    <property type="match status" value="1"/>
</dbReference>
<dbReference type="Proteomes" id="UP000198670">
    <property type="component" value="Unassembled WGS sequence"/>
</dbReference>
<dbReference type="InterPro" id="IPR004104">
    <property type="entry name" value="Gfo/Idh/MocA-like_OxRdtase_C"/>
</dbReference>
<dbReference type="Pfam" id="PF02894">
    <property type="entry name" value="GFO_IDH_MocA_C"/>
    <property type="match status" value="1"/>
</dbReference>
<dbReference type="GO" id="GO:0000166">
    <property type="term" value="F:nucleotide binding"/>
    <property type="evidence" value="ECO:0007669"/>
    <property type="project" value="InterPro"/>
</dbReference>
<dbReference type="AlphaFoldDB" id="A0A1I3KDF3"/>
<proteinExistence type="predicted"/>
<evidence type="ECO:0000259" key="1">
    <source>
        <dbReference type="Pfam" id="PF01408"/>
    </source>
</evidence>
<gene>
    <name evidence="3" type="ORF">SAMN05444682_105167</name>
</gene>
<evidence type="ECO:0000313" key="4">
    <source>
        <dbReference type="Proteomes" id="UP000198670"/>
    </source>
</evidence>
<dbReference type="Gene3D" id="3.30.360.10">
    <property type="entry name" value="Dihydrodipicolinate Reductase, domain 2"/>
    <property type="match status" value="1"/>
</dbReference>
<dbReference type="NCBIfam" id="TIGR01409">
    <property type="entry name" value="TAT_signal_seq"/>
    <property type="match status" value="1"/>
</dbReference>
<reference evidence="3 4" key="1">
    <citation type="submission" date="2016-10" db="EMBL/GenBank/DDBJ databases">
        <authorList>
            <person name="de Groot N.N."/>
        </authorList>
    </citation>
    <scope>NUCLEOTIDE SEQUENCE [LARGE SCALE GENOMIC DNA]</scope>
    <source>
        <strain evidence="3 4">RK1</strain>
    </source>
</reference>
<protein>
    <submittedName>
        <fullName evidence="3">Tat (Twin-arginine translocation) pathway signal sequence</fullName>
    </submittedName>
</protein>
<dbReference type="SUPFAM" id="SSF55347">
    <property type="entry name" value="Glyceraldehyde-3-phosphate dehydrogenase-like, C-terminal domain"/>
    <property type="match status" value="1"/>
</dbReference>
<dbReference type="Pfam" id="PF01408">
    <property type="entry name" value="GFO_IDH_MocA"/>
    <property type="match status" value="1"/>
</dbReference>